<dbReference type="RefSeq" id="XP_031556052.1">
    <property type="nucleotide sequence ID" value="XM_031700192.1"/>
</dbReference>
<feature type="region of interest" description="Disordered" evidence="1">
    <location>
        <begin position="1"/>
        <end position="24"/>
    </location>
</feature>
<feature type="region of interest" description="Disordered" evidence="1">
    <location>
        <begin position="1019"/>
        <end position="1158"/>
    </location>
</feature>
<dbReference type="AlphaFoldDB" id="A0A6P8HTW1"/>
<dbReference type="PANTHER" id="PTHR12697">
    <property type="entry name" value="PBS LYASE HEAT-LIKE PROTEIN"/>
    <property type="match status" value="1"/>
</dbReference>
<dbReference type="FunCoup" id="A0A6P8HTW1">
    <property type="interactions" value="3"/>
</dbReference>
<dbReference type="OrthoDB" id="5980716at2759"/>
<feature type="region of interest" description="Disordered" evidence="1">
    <location>
        <begin position="290"/>
        <end position="319"/>
    </location>
</feature>
<evidence type="ECO:0000313" key="2">
    <source>
        <dbReference type="Proteomes" id="UP000515163"/>
    </source>
</evidence>
<dbReference type="GO" id="GO:0016491">
    <property type="term" value="F:oxidoreductase activity"/>
    <property type="evidence" value="ECO:0007669"/>
    <property type="project" value="TreeGrafter"/>
</dbReference>
<feature type="compositionally biased region" description="Polar residues" evidence="1">
    <location>
        <begin position="1040"/>
        <end position="1090"/>
    </location>
</feature>
<gene>
    <name evidence="3" type="primary">LOC116292836</name>
</gene>
<protein>
    <submittedName>
        <fullName evidence="3">HEAT repeat-containing protein 4-like</fullName>
    </submittedName>
</protein>
<dbReference type="KEGG" id="aten:116292836"/>
<dbReference type="SUPFAM" id="SSF48371">
    <property type="entry name" value="ARM repeat"/>
    <property type="match status" value="1"/>
</dbReference>
<dbReference type="InParanoid" id="A0A6P8HTW1"/>
<dbReference type="InterPro" id="IPR016024">
    <property type="entry name" value="ARM-type_fold"/>
</dbReference>
<proteinExistence type="predicted"/>
<accession>A0A6P8HTW1</accession>
<keyword evidence="2" id="KW-1185">Reference proteome</keyword>
<reference evidence="3" key="1">
    <citation type="submission" date="2025-08" db="UniProtKB">
        <authorList>
            <consortium name="RefSeq"/>
        </authorList>
    </citation>
    <scope>IDENTIFICATION</scope>
    <source>
        <tissue evidence="3">Tentacle</tissue>
    </source>
</reference>
<evidence type="ECO:0000256" key="1">
    <source>
        <dbReference type="SAM" id="MobiDB-lite"/>
    </source>
</evidence>
<feature type="compositionally biased region" description="Polar residues" evidence="1">
    <location>
        <begin position="8"/>
        <end position="19"/>
    </location>
</feature>
<feature type="region of interest" description="Disordered" evidence="1">
    <location>
        <begin position="928"/>
        <end position="965"/>
    </location>
</feature>
<dbReference type="Proteomes" id="UP000515163">
    <property type="component" value="Unplaced"/>
</dbReference>
<dbReference type="GeneID" id="116292836"/>
<feature type="compositionally biased region" description="Basic and acidic residues" evidence="1">
    <location>
        <begin position="1023"/>
        <end position="1039"/>
    </location>
</feature>
<feature type="compositionally biased region" description="Acidic residues" evidence="1">
    <location>
        <begin position="1143"/>
        <end position="1158"/>
    </location>
</feature>
<feature type="compositionally biased region" description="Polar residues" evidence="1">
    <location>
        <begin position="928"/>
        <end position="943"/>
    </location>
</feature>
<evidence type="ECO:0000313" key="3">
    <source>
        <dbReference type="RefSeq" id="XP_031556052.1"/>
    </source>
</evidence>
<sequence>MAYISATGGYSTPRNTVSRGLSPPKSHGAEFFPVASGVQVPYVGGDEFVITAESLERPSTYHTDIVPSRLAHYNSLVSTAVIQNSLDVIGKKRSESPQNEQNEKLIQVLTRNPPTVTDRTNNSVSKSYLKKISSGFSFSDEVVLSRAPHTVPYQEKEAQKVFKADGVVKLKPKVVSGLTGRHDPRGSIRHHVPCHLKGPRRLKPLKKHQITESEKDSTTISLAEVKLIPKAGKLDDQIPKELSRHGWDEFVLSSLSKATADWIVSEHISGVEKERLAGFLKKRYKDVEEDPKTEKTALPKDEPGSVKKEKFKDKDKDLKTEQTSEVHLTSSFFLPPGVGDKKIDTKNFYQQELLSGAFPLPSKKLKEQNAIVLDSNDKVRFKKHLQENFPQGAVPWFPSELKEKKSSMSQIGRQKKGLQRWKDLPSVIQDDSYINTPMYTMSSSDMDISELSAEYKQRKKIKEDINVVKIAEEWRSKWFLDRKWQNSTTEELLKAMDDINDHVRLAAVAACSKAAMIRKTKKEEPVLQGISLDKAKESEISLQSTLEPELFDKVTQLLQDRNVHVRIAAAITLYTLNKPNEQAESVLLWSIEHGGPPEKWAATQCLALAGIVCDQVINELVRQLHSDNSVRAVEAGGLLAELSRLSGIVQSLIAELLNSSSWKDRATACKVIPKLKGGINKDMTHKLSYLMWSDWSKEVRTAAAQALGKTGNGKLVHDALQQRITSGNERVKVDALKKLSNLGIMTVRLLPALLQCFHSEYVSVRIEAAMAAGQLKITDDKMLNELLLIASNDRSWKVKAHVIKALGNIGIVNDRVTEVLLWAIRYDKMAAVRAEACNAVSKLRIRDPRILAVLQDRLVVETDDLVKREAIFTLKCLGVEPTGDLEMLEAIGKEVRRLCTRDVIVSHIIDEDKAQSYSKDYKRLFTTAESDTEGSATTPLESTKMSREKSMASRATSQLSERGWDPILGGFQARERMSRAPTPGTLHMDHSYLPMDLNSASSENSSVIALDDVAFSDVDDDDKEKVAGNTKEGEDKKSDSAVSNDQNFKASTSQTKTINSPEQNKNLSQIRNNSGEVATQKETTGDSNAQPAVMDKESMSAAASAEDAQDLCSDVDSNKEDPELLGLEDDFSEKRSVAFSQSEQDDDDDAESTDDDND</sequence>
<dbReference type="Gene3D" id="1.25.10.10">
    <property type="entry name" value="Leucine-rich Repeat Variant"/>
    <property type="match status" value="2"/>
</dbReference>
<organism evidence="2 3">
    <name type="scientific">Actinia tenebrosa</name>
    <name type="common">Australian red waratah sea anemone</name>
    <dbReference type="NCBI Taxonomy" id="6105"/>
    <lineage>
        <taxon>Eukaryota</taxon>
        <taxon>Metazoa</taxon>
        <taxon>Cnidaria</taxon>
        <taxon>Anthozoa</taxon>
        <taxon>Hexacorallia</taxon>
        <taxon>Actiniaria</taxon>
        <taxon>Actiniidae</taxon>
        <taxon>Actinia</taxon>
    </lineage>
</organism>
<name>A0A6P8HTW1_ACTTE</name>
<dbReference type="PANTHER" id="PTHR12697:SF20">
    <property type="entry name" value="HEAT REPEAT-CONTAINING PROTEIN 4"/>
    <property type="match status" value="1"/>
</dbReference>
<dbReference type="InterPro" id="IPR011989">
    <property type="entry name" value="ARM-like"/>
</dbReference>
<dbReference type="Pfam" id="PF13646">
    <property type="entry name" value="HEAT_2"/>
    <property type="match status" value="2"/>
</dbReference>